<accession>A0A9W5Y7G6</accession>
<dbReference type="EMBL" id="BRLB01000001">
    <property type="protein sequence ID" value="GKX28225.1"/>
    <property type="molecule type" value="Genomic_DNA"/>
</dbReference>
<name>A0A9W5Y7G6_9FIRM</name>
<dbReference type="InterPro" id="IPR038071">
    <property type="entry name" value="UROD/MetE-like_sf"/>
</dbReference>
<evidence type="ECO:0000313" key="2">
    <source>
        <dbReference type="Proteomes" id="UP001144256"/>
    </source>
</evidence>
<gene>
    <name evidence="1" type="ORF">SH1V18_07050</name>
</gene>
<dbReference type="RefSeq" id="WP_281812299.1">
    <property type="nucleotide sequence ID" value="NZ_BRLB01000001.1"/>
</dbReference>
<keyword evidence="2" id="KW-1185">Reference proteome</keyword>
<reference evidence="1" key="1">
    <citation type="submission" date="2022-06" db="EMBL/GenBank/DDBJ databases">
        <title>Vallitalea longa sp. nov., an anaerobic bacterium isolated from marine sediment.</title>
        <authorList>
            <person name="Hirano S."/>
            <person name="Terahara T."/>
            <person name="Mori K."/>
            <person name="Hamada M."/>
            <person name="Matsumoto R."/>
            <person name="Kobayashi T."/>
        </authorList>
    </citation>
    <scope>NUCLEOTIDE SEQUENCE</scope>
    <source>
        <strain evidence="1">SH18-1</strain>
    </source>
</reference>
<dbReference type="SUPFAM" id="SSF51726">
    <property type="entry name" value="UROD/MetE-like"/>
    <property type="match status" value="1"/>
</dbReference>
<dbReference type="Proteomes" id="UP001144256">
    <property type="component" value="Unassembled WGS sequence"/>
</dbReference>
<protein>
    <recommendedName>
        <fullName evidence="3">Trimethylamine corrinoid protein 2</fullName>
    </recommendedName>
</protein>
<organism evidence="1 2">
    <name type="scientific">Vallitalea longa</name>
    <dbReference type="NCBI Taxonomy" id="2936439"/>
    <lineage>
        <taxon>Bacteria</taxon>
        <taxon>Bacillati</taxon>
        <taxon>Bacillota</taxon>
        <taxon>Clostridia</taxon>
        <taxon>Lachnospirales</taxon>
        <taxon>Vallitaleaceae</taxon>
        <taxon>Vallitalea</taxon>
    </lineage>
</organism>
<sequence>MIFKPDIDKVRERLYGFWEQEYTGRACISVVAPKYEGANISMFHNDRDMTNDKEALIDYWENPEVIYDNNIKRLEKTYLGGETLPIVYQNYGTSGHCNYFGTKPTYGNDTIWFDPVWDNLENKQNTYNEEVLNKHLAIAKYLTDYAGDKYFVGMPDSCGTIDAIAHLYGSSKVLMDMAMNPQALKDVIKVINKGWAISNEKFYQISKEVNCGGAHAWMHVLAPGRVAQMQCDLSVMISADMYEEFVLPELQQQIKWIDYPVYHFDGIEQTKHLKYILSLDKLKAIQWTHVAGQLSASHYIDTLKQIQNAGKSLIIMSPKSDVKPLLENLSAKGLYIHTEAENEQEAKDIVKYVENNSKE</sequence>
<dbReference type="AlphaFoldDB" id="A0A9W5Y7G6"/>
<evidence type="ECO:0008006" key="3">
    <source>
        <dbReference type="Google" id="ProtNLM"/>
    </source>
</evidence>
<evidence type="ECO:0000313" key="1">
    <source>
        <dbReference type="EMBL" id="GKX28225.1"/>
    </source>
</evidence>
<dbReference type="Gene3D" id="3.20.20.210">
    <property type="match status" value="1"/>
</dbReference>
<comment type="caution">
    <text evidence="1">The sequence shown here is derived from an EMBL/GenBank/DDBJ whole genome shotgun (WGS) entry which is preliminary data.</text>
</comment>
<proteinExistence type="predicted"/>